<comment type="caution">
    <text evidence="10">The sequence shown here is derived from an EMBL/GenBank/DDBJ whole genome shotgun (WGS) entry which is preliminary data.</text>
</comment>
<sequence length="393" mass="43833">MSITITDMSTDIYAVALPKIAEYFKSYNSIVQFTIGLNLIGLSLSGLIYGPLSDQYGRRKVILVGMTIFALASIACCFAQNIMQLILTRFIQGFGAGVAVVVGYATIKDMYSGYECSQVISKLNMTVALSPAIAPIIGSHIISYGYSWRFLFVIISVLSVLTLLLLFFKFKETIDKSKCKDLTLTELLCKILKQYIKIFKNYRFLGFTAINSLNFMWIWAYIGNLPFVLIKGMNISDKYYGYLIAIMIIAYMIGAAINRKFVKKVGIKNMLLIGLFLPLISDLSLIFLYYNIGLTIIIMESFWLIANVGFAFIISNGVTSALEETEESGLSLALIAFMQMVFGATGVSIVGYFSKISYSIVPNLLLTVTCSIIAIVIYMLLYYSTFKLTTKMN</sequence>
<evidence type="ECO:0000256" key="8">
    <source>
        <dbReference type="RuleBase" id="RU365088"/>
    </source>
</evidence>
<dbReference type="Pfam" id="PF07690">
    <property type="entry name" value="MFS_1"/>
    <property type="match status" value="1"/>
</dbReference>
<dbReference type="GO" id="GO:1990961">
    <property type="term" value="P:xenobiotic detoxification by transmembrane export across the plasma membrane"/>
    <property type="evidence" value="ECO:0007669"/>
    <property type="project" value="InterPro"/>
</dbReference>
<keyword evidence="7 8" id="KW-0472">Membrane</keyword>
<evidence type="ECO:0000259" key="9">
    <source>
        <dbReference type="PROSITE" id="PS50850"/>
    </source>
</evidence>
<evidence type="ECO:0000256" key="4">
    <source>
        <dbReference type="ARBA" id="ARBA00022475"/>
    </source>
</evidence>
<dbReference type="InterPro" id="IPR020846">
    <property type="entry name" value="MFS_dom"/>
</dbReference>
<reference evidence="10 11" key="1">
    <citation type="journal article" date="2021" name="Microb. Ecol.">
        <title>Candidatus Mesenet longicola: Novel Endosymbionts of Brontispa longissima that Induce Cytoplasmic Incompatibility.</title>
        <authorList>
            <person name="Takano S."/>
            <person name="Gotoh Y."/>
            <person name="Hayashi T."/>
        </authorList>
    </citation>
    <scope>NUCLEOTIDE SEQUENCE [LARGE SCALE GENOMIC DNA]</scope>
    <source>
        <strain evidence="10">L5</strain>
    </source>
</reference>
<comment type="similarity">
    <text evidence="2 8">Belongs to the major facilitator superfamily. Bcr/CmlA family.</text>
</comment>
<dbReference type="PROSITE" id="PS50850">
    <property type="entry name" value="MFS"/>
    <property type="match status" value="1"/>
</dbReference>
<evidence type="ECO:0000256" key="7">
    <source>
        <dbReference type="ARBA" id="ARBA00023136"/>
    </source>
</evidence>
<evidence type="ECO:0000313" key="11">
    <source>
        <dbReference type="Proteomes" id="UP000637906"/>
    </source>
</evidence>
<evidence type="ECO:0000313" key="10">
    <source>
        <dbReference type="EMBL" id="GHM59717.1"/>
    </source>
</evidence>
<gene>
    <name evidence="10" type="ORF">sL5_07100</name>
</gene>
<organism evidence="10 11">
    <name type="scientific">Candidatus Mesenet longicola</name>
    <dbReference type="NCBI Taxonomy" id="1892558"/>
    <lineage>
        <taxon>Bacteria</taxon>
        <taxon>Pseudomonadati</taxon>
        <taxon>Pseudomonadota</taxon>
        <taxon>Alphaproteobacteria</taxon>
        <taxon>Rickettsiales</taxon>
        <taxon>Anaplasmataceae</taxon>
        <taxon>Candidatus Mesenet</taxon>
    </lineage>
</organism>
<keyword evidence="3 8" id="KW-0813">Transport</keyword>
<evidence type="ECO:0000256" key="5">
    <source>
        <dbReference type="ARBA" id="ARBA00022692"/>
    </source>
</evidence>
<evidence type="ECO:0000256" key="2">
    <source>
        <dbReference type="ARBA" id="ARBA00006236"/>
    </source>
</evidence>
<dbReference type="PANTHER" id="PTHR23502:SF132">
    <property type="entry name" value="POLYAMINE TRANSPORTER 2-RELATED"/>
    <property type="match status" value="1"/>
</dbReference>
<dbReference type="PANTHER" id="PTHR23502">
    <property type="entry name" value="MAJOR FACILITATOR SUPERFAMILY"/>
    <property type="match status" value="1"/>
</dbReference>
<dbReference type="InterPro" id="IPR036259">
    <property type="entry name" value="MFS_trans_sf"/>
</dbReference>
<dbReference type="CDD" id="cd17320">
    <property type="entry name" value="MFS_MdfA_MDR_like"/>
    <property type="match status" value="1"/>
</dbReference>
<dbReference type="GO" id="GO:0042910">
    <property type="term" value="F:xenobiotic transmembrane transporter activity"/>
    <property type="evidence" value="ECO:0007669"/>
    <property type="project" value="InterPro"/>
</dbReference>
<protein>
    <recommendedName>
        <fullName evidence="8">Bcr/CflA family efflux transporter</fullName>
    </recommendedName>
</protein>
<evidence type="ECO:0000256" key="3">
    <source>
        <dbReference type="ARBA" id="ARBA00022448"/>
    </source>
</evidence>
<feature type="transmembrane region" description="Helical" evidence="8">
    <location>
        <begin position="202"/>
        <end position="219"/>
    </location>
</feature>
<dbReference type="AlphaFoldDB" id="A0A8J3MN09"/>
<dbReference type="InterPro" id="IPR004812">
    <property type="entry name" value="Efflux_drug-R_Bcr/CmlA"/>
</dbReference>
<dbReference type="Proteomes" id="UP000637906">
    <property type="component" value="Unassembled WGS sequence"/>
</dbReference>
<keyword evidence="8" id="KW-0997">Cell inner membrane</keyword>
<comment type="caution">
    <text evidence="8">Lacks conserved residue(s) required for the propagation of feature annotation.</text>
</comment>
<feature type="transmembrane region" description="Helical" evidence="8">
    <location>
        <begin position="30"/>
        <end position="49"/>
    </location>
</feature>
<feature type="transmembrane region" description="Helical" evidence="8">
    <location>
        <begin position="330"/>
        <end position="354"/>
    </location>
</feature>
<keyword evidence="4" id="KW-1003">Cell membrane</keyword>
<dbReference type="Gene3D" id="1.20.1720.10">
    <property type="entry name" value="Multidrug resistance protein D"/>
    <property type="match status" value="1"/>
</dbReference>
<comment type="subcellular location">
    <subcellularLocation>
        <location evidence="1 8">Cell inner membrane</location>
        <topology evidence="1 8">Multi-pass membrane protein</topology>
    </subcellularLocation>
</comment>
<dbReference type="InterPro" id="IPR011701">
    <property type="entry name" value="MFS"/>
</dbReference>
<keyword evidence="6 8" id="KW-1133">Transmembrane helix</keyword>
<proteinExistence type="inferred from homology"/>
<feature type="transmembrane region" description="Helical" evidence="8">
    <location>
        <begin position="270"/>
        <end position="290"/>
    </location>
</feature>
<feature type="transmembrane region" description="Helical" evidence="8">
    <location>
        <begin position="296"/>
        <end position="318"/>
    </location>
</feature>
<accession>A0A8J3MN09</accession>
<dbReference type="NCBIfam" id="TIGR00710">
    <property type="entry name" value="efflux_Bcr_CflA"/>
    <property type="match status" value="1"/>
</dbReference>
<evidence type="ECO:0000256" key="6">
    <source>
        <dbReference type="ARBA" id="ARBA00022989"/>
    </source>
</evidence>
<evidence type="ECO:0000256" key="1">
    <source>
        <dbReference type="ARBA" id="ARBA00004429"/>
    </source>
</evidence>
<feature type="transmembrane region" description="Helical" evidence="8">
    <location>
        <begin position="89"/>
        <end position="107"/>
    </location>
</feature>
<dbReference type="GO" id="GO:0005886">
    <property type="term" value="C:plasma membrane"/>
    <property type="evidence" value="ECO:0007669"/>
    <property type="project" value="UniProtKB-SubCell"/>
</dbReference>
<feature type="transmembrane region" description="Helical" evidence="8">
    <location>
        <begin position="360"/>
        <end position="383"/>
    </location>
</feature>
<feature type="domain" description="Major facilitator superfamily (MFS) profile" evidence="9">
    <location>
        <begin position="1"/>
        <end position="386"/>
    </location>
</feature>
<dbReference type="SUPFAM" id="SSF103473">
    <property type="entry name" value="MFS general substrate transporter"/>
    <property type="match status" value="1"/>
</dbReference>
<feature type="transmembrane region" description="Helical" evidence="8">
    <location>
        <begin position="148"/>
        <end position="168"/>
    </location>
</feature>
<feature type="transmembrane region" description="Helical" evidence="8">
    <location>
        <begin position="239"/>
        <end position="258"/>
    </location>
</feature>
<dbReference type="EMBL" id="BNGU01000029">
    <property type="protein sequence ID" value="GHM59717.1"/>
    <property type="molecule type" value="Genomic_DNA"/>
</dbReference>
<name>A0A8J3MN09_9RICK</name>
<feature type="transmembrane region" description="Helical" evidence="8">
    <location>
        <begin position="61"/>
        <end position="83"/>
    </location>
</feature>
<feature type="transmembrane region" description="Helical" evidence="8">
    <location>
        <begin position="119"/>
        <end position="142"/>
    </location>
</feature>
<keyword evidence="5 8" id="KW-0812">Transmembrane</keyword>
<keyword evidence="11" id="KW-1185">Reference proteome</keyword>